<evidence type="ECO:0000256" key="1">
    <source>
        <dbReference type="SAM" id="MobiDB-lite"/>
    </source>
</evidence>
<gene>
    <name evidence="3" type="ORF">BCON_0095g00090</name>
</gene>
<protein>
    <recommendedName>
        <fullName evidence="2">C2H2-type domain-containing protein</fullName>
    </recommendedName>
</protein>
<organism evidence="3 4">
    <name type="scientific">Botryotinia convoluta</name>
    <dbReference type="NCBI Taxonomy" id="54673"/>
    <lineage>
        <taxon>Eukaryota</taxon>
        <taxon>Fungi</taxon>
        <taxon>Dikarya</taxon>
        <taxon>Ascomycota</taxon>
        <taxon>Pezizomycotina</taxon>
        <taxon>Leotiomycetes</taxon>
        <taxon>Helotiales</taxon>
        <taxon>Sclerotiniaceae</taxon>
        <taxon>Botryotinia</taxon>
    </lineage>
</organism>
<dbReference type="OrthoDB" id="3543412at2759"/>
<feature type="compositionally biased region" description="Low complexity" evidence="1">
    <location>
        <begin position="493"/>
        <end position="502"/>
    </location>
</feature>
<feature type="compositionally biased region" description="Polar residues" evidence="1">
    <location>
        <begin position="531"/>
        <end position="546"/>
    </location>
</feature>
<feature type="region of interest" description="Disordered" evidence="1">
    <location>
        <begin position="338"/>
        <end position="371"/>
    </location>
</feature>
<name>A0A4Z1I1K7_9HELO</name>
<evidence type="ECO:0000259" key="2">
    <source>
        <dbReference type="PROSITE" id="PS00028"/>
    </source>
</evidence>
<comment type="caution">
    <text evidence="3">The sequence shown here is derived from an EMBL/GenBank/DDBJ whole genome shotgun (WGS) entry which is preliminary data.</text>
</comment>
<feature type="compositionally biased region" description="Basic and acidic residues" evidence="1">
    <location>
        <begin position="338"/>
        <end position="348"/>
    </location>
</feature>
<keyword evidence="4" id="KW-1185">Reference proteome</keyword>
<sequence>MAASLGESSERFSVRLPHSDGRKSQYLDEYMEVGKKDLKTGELTRFIFSKEEKFGLEITLKAGFNHGYYDSVMVKLSDVNSGDVIWQKKHPKSNVKEPSQQDQKILIGSIDHAIIDGELRSKVFMKLAPLVPENDFIKPGANKTCRYPRMLEGLCIEICKYKGAGDVLLTEEEFDLKLKEHAFKLESYARIDGRGSLDTPKRTVVHRNVYQTHNITHKLRRTPIAPIRKSWELLTPREREIAYGELSKYNFQQIWSHHFKAPGPKPNKVATDALKNQLREDLPDYWRSWHKLYLYEIPRAFKLLQERRRFLDRGEIPEDTDIIGKCEETPIKLENAPKRLEKSSEKIRVPSLTRSRRSAFPGSPESSPKLTIAPMYEPEISAQSNPIQTAAGISSAAKSSIKTEPPGASILGRVSASTPGVFGPDKEKLLCLECHQEFDSDKAYVDHFQPTHGRTSEYLNQAMMDKIIPDAFSTVIPRVWPNSSAMNSINTASSRLTTTSSSELPAPKPLTTPSSMSSHTEHGTNHRATKLATNDLSNSKSSSTEISVPKTITEPIPKAPKRLAGIADLSRLKRPSSKMRRIMGYMKCEVAMHHSPLAIEQPTRPSVLSPACVESCVSEKDNLTDPLKLDNSRMIVAADPAKSGARLASSFTTTVVSPSLQTALLSVSSCVNPEASQIASSSTAEALPVLPPLNPEPSSTGIQSTNLSMITSSISHFIPVLETSNIKSFEIRSSPAFQEVDSSAELPATVKPDIETPSDIEPSTRLAANMPSAMTETTTSSVIPFIDLDTWVSSPDFIATYSSNSSSVSIIKSETDTDKKPQLKVDEDLKIPEADIKDCEEEAKRQETELEDAIRIAEARKELYRVRRKFETLRSGSL</sequence>
<dbReference type="InterPro" id="IPR013087">
    <property type="entry name" value="Znf_C2H2_type"/>
</dbReference>
<dbReference type="AlphaFoldDB" id="A0A4Z1I1K7"/>
<reference evidence="3 4" key="1">
    <citation type="submission" date="2017-12" db="EMBL/GenBank/DDBJ databases">
        <title>Comparative genomics of Botrytis spp.</title>
        <authorList>
            <person name="Valero-Jimenez C.A."/>
            <person name="Tapia P."/>
            <person name="Veloso J."/>
            <person name="Silva-Moreno E."/>
            <person name="Staats M."/>
            <person name="Valdes J.H."/>
            <person name="Van Kan J.A.L."/>
        </authorList>
    </citation>
    <scope>NUCLEOTIDE SEQUENCE [LARGE SCALE GENOMIC DNA]</scope>
    <source>
        <strain evidence="3 4">MUCL11595</strain>
    </source>
</reference>
<dbReference type="Proteomes" id="UP000297527">
    <property type="component" value="Unassembled WGS sequence"/>
</dbReference>
<feature type="domain" description="C2H2-type" evidence="2">
    <location>
        <begin position="431"/>
        <end position="452"/>
    </location>
</feature>
<accession>A0A4Z1I1K7</accession>
<dbReference type="PROSITE" id="PS00028">
    <property type="entry name" value="ZINC_FINGER_C2H2_1"/>
    <property type="match status" value="1"/>
</dbReference>
<evidence type="ECO:0000313" key="3">
    <source>
        <dbReference type="EMBL" id="TGO55195.1"/>
    </source>
</evidence>
<evidence type="ECO:0000313" key="4">
    <source>
        <dbReference type="Proteomes" id="UP000297527"/>
    </source>
</evidence>
<feature type="region of interest" description="Disordered" evidence="1">
    <location>
        <begin position="493"/>
        <end position="548"/>
    </location>
</feature>
<dbReference type="EMBL" id="PQXN01000095">
    <property type="protein sequence ID" value="TGO55195.1"/>
    <property type="molecule type" value="Genomic_DNA"/>
</dbReference>
<proteinExistence type="predicted"/>